<feature type="transmembrane region" description="Helical" evidence="2">
    <location>
        <begin position="144"/>
        <end position="162"/>
    </location>
</feature>
<name>A0A432V1F0_9HYPH</name>
<gene>
    <name evidence="4" type="ORF">EET67_19900</name>
</gene>
<dbReference type="GO" id="GO:0052621">
    <property type="term" value="F:diguanylate cyclase activity"/>
    <property type="evidence" value="ECO:0007669"/>
    <property type="project" value="UniProtKB-EC"/>
</dbReference>
<dbReference type="SUPFAM" id="SSF55073">
    <property type="entry name" value="Nucleotide cyclase"/>
    <property type="match status" value="1"/>
</dbReference>
<feature type="transmembrane region" description="Helical" evidence="2">
    <location>
        <begin position="182"/>
        <end position="204"/>
    </location>
</feature>
<dbReference type="GO" id="GO:1902201">
    <property type="term" value="P:negative regulation of bacterial-type flagellum-dependent cell motility"/>
    <property type="evidence" value="ECO:0007669"/>
    <property type="project" value="TreeGrafter"/>
</dbReference>
<comment type="caution">
    <text evidence="4">The sequence shown here is derived from an EMBL/GenBank/DDBJ whole genome shotgun (WGS) entry which is preliminary data.</text>
</comment>
<feature type="transmembrane region" description="Helical" evidence="2">
    <location>
        <begin position="38"/>
        <end position="56"/>
    </location>
</feature>
<dbReference type="InterPro" id="IPR050469">
    <property type="entry name" value="Diguanylate_Cyclase"/>
</dbReference>
<dbReference type="NCBIfam" id="TIGR00254">
    <property type="entry name" value="GGDEF"/>
    <property type="match status" value="1"/>
</dbReference>
<keyword evidence="2" id="KW-0812">Transmembrane</keyword>
<dbReference type="CDD" id="cd01949">
    <property type="entry name" value="GGDEF"/>
    <property type="match status" value="1"/>
</dbReference>
<dbReference type="PANTHER" id="PTHR45138:SF24">
    <property type="entry name" value="DIGUANYLATE CYCLASE DGCC-RELATED"/>
    <property type="match status" value="1"/>
</dbReference>
<evidence type="ECO:0000313" key="5">
    <source>
        <dbReference type="Proteomes" id="UP000281647"/>
    </source>
</evidence>
<evidence type="ECO:0000256" key="2">
    <source>
        <dbReference type="SAM" id="Phobius"/>
    </source>
</evidence>
<keyword evidence="5" id="KW-1185">Reference proteome</keyword>
<sequence>MKLDFLTLYIVILLNSITVAIIWGAIAYRYRNFAAARVWLAGCVLTTVGGCVLALQGNEGSFVLAVAGNGFVIYGFCLFWVGVRVFYGLPGGWKLSAIVTGGSLLLLVLLFDSLQGRNLVYAGGQSVPLVLAAYHLLRWKRHDLGAWIAASAMIVGIVGHAIESGLNIGLMMGHVDHDFYTMIESYALLCVIFSGVVWNFGFAVMSIERLREELAALAIKDELTGVANRRHFLAVLEAEDKRSRRSNRPFSLLLIDIDHFKGINDSKGHAFGDRILRHFAQIADESIRSGDVLFRIGGDEFAILLPETTAREAEKVAAALVVAVRNRSASQEGSDGFTISVGVAEWSADMSLIAGDLTAQADEALYRAKAKGRNGYAIAGLSVLLEAEGAHINVVRLSEASARR</sequence>
<dbReference type="Proteomes" id="UP000281647">
    <property type="component" value="Unassembled WGS sequence"/>
</dbReference>
<dbReference type="Pfam" id="PF00990">
    <property type="entry name" value="GGDEF"/>
    <property type="match status" value="1"/>
</dbReference>
<protein>
    <recommendedName>
        <fullName evidence="1">diguanylate cyclase</fullName>
        <ecNumber evidence="1">2.7.7.65</ecNumber>
    </recommendedName>
</protein>
<dbReference type="RefSeq" id="WP_128625370.1">
    <property type="nucleotide sequence ID" value="NZ_ML133512.1"/>
</dbReference>
<dbReference type="Gene3D" id="3.30.70.270">
    <property type="match status" value="1"/>
</dbReference>
<dbReference type="InterPro" id="IPR029787">
    <property type="entry name" value="Nucleotide_cyclase"/>
</dbReference>
<reference evidence="4 5" key="1">
    <citation type="submission" date="2018-11" db="EMBL/GenBank/DDBJ databases">
        <title>Pseudaminobacter arsenicus sp. nov., an arsenic-resistant bacterium isolated from arsenic-rich aquifers.</title>
        <authorList>
            <person name="Mu Y."/>
        </authorList>
    </citation>
    <scope>NUCLEOTIDE SEQUENCE [LARGE SCALE GENOMIC DNA]</scope>
    <source>
        <strain evidence="4 5">CB3</strain>
    </source>
</reference>
<feature type="transmembrane region" description="Helical" evidence="2">
    <location>
        <begin position="6"/>
        <end position="26"/>
    </location>
</feature>
<evidence type="ECO:0000259" key="3">
    <source>
        <dbReference type="PROSITE" id="PS50887"/>
    </source>
</evidence>
<evidence type="ECO:0000256" key="1">
    <source>
        <dbReference type="ARBA" id="ARBA00012528"/>
    </source>
</evidence>
<keyword evidence="2" id="KW-0472">Membrane</keyword>
<proteinExistence type="predicted"/>
<dbReference type="SMART" id="SM00267">
    <property type="entry name" value="GGDEF"/>
    <property type="match status" value="1"/>
</dbReference>
<dbReference type="InterPro" id="IPR043128">
    <property type="entry name" value="Rev_trsase/Diguanyl_cyclase"/>
</dbReference>
<feature type="transmembrane region" description="Helical" evidence="2">
    <location>
        <begin position="95"/>
        <end position="113"/>
    </location>
</feature>
<dbReference type="GO" id="GO:0043709">
    <property type="term" value="P:cell adhesion involved in single-species biofilm formation"/>
    <property type="evidence" value="ECO:0007669"/>
    <property type="project" value="TreeGrafter"/>
</dbReference>
<organism evidence="4 5">
    <name type="scientific">Borborobacter arsenicus</name>
    <dbReference type="NCBI Taxonomy" id="1851146"/>
    <lineage>
        <taxon>Bacteria</taxon>
        <taxon>Pseudomonadati</taxon>
        <taxon>Pseudomonadota</taxon>
        <taxon>Alphaproteobacteria</taxon>
        <taxon>Hyphomicrobiales</taxon>
        <taxon>Phyllobacteriaceae</taxon>
        <taxon>Borborobacter</taxon>
    </lineage>
</organism>
<dbReference type="EC" id="2.7.7.65" evidence="1"/>
<dbReference type="GO" id="GO:0005886">
    <property type="term" value="C:plasma membrane"/>
    <property type="evidence" value="ECO:0007669"/>
    <property type="project" value="TreeGrafter"/>
</dbReference>
<dbReference type="FunFam" id="3.30.70.270:FF:000001">
    <property type="entry name" value="Diguanylate cyclase domain protein"/>
    <property type="match status" value="1"/>
</dbReference>
<dbReference type="EMBL" id="RKST01000024">
    <property type="protein sequence ID" value="RUM96044.1"/>
    <property type="molecule type" value="Genomic_DNA"/>
</dbReference>
<feature type="transmembrane region" description="Helical" evidence="2">
    <location>
        <begin position="62"/>
        <end position="83"/>
    </location>
</feature>
<accession>A0A432V1F0</accession>
<keyword evidence="2" id="KW-1133">Transmembrane helix</keyword>
<dbReference type="InterPro" id="IPR000160">
    <property type="entry name" value="GGDEF_dom"/>
</dbReference>
<evidence type="ECO:0000313" key="4">
    <source>
        <dbReference type="EMBL" id="RUM96044.1"/>
    </source>
</evidence>
<dbReference type="OrthoDB" id="9812260at2"/>
<dbReference type="AlphaFoldDB" id="A0A432V1F0"/>
<feature type="domain" description="GGDEF" evidence="3">
    <location>
        <begin position="248"/>
        <end position="381"/>
    </location>
</feature>
<dbReference type="PANTHER" id="PTHR45138">
    <property type="entry name" value="REGULATORY COMPONENTS OF SENSORY TRANSDUCTION SYSTEM"/>
    <property type="match status" value="1"/>
</dbReference>
<dbReference type="PROSITE" id="PS50887">
    <property type="entry name" value="GGDEF"/>
    <property type="match status" value="1"/>
</dbReference>